<dbReference type="EMBL" id="PKUN01000005">
    <property type="protein sequence ID" value="PLX62352.1"/>
    <property type="molecule type" value="Genomic_DNA"/>
</dbReference>
<name>A0A2N6CYF3_9GAMM</name>
<dbReference type="AlphaFoldDB" id="A0A2N6CYF3"/>
<protein>
    <submittedName>
        <fullName evidence="1">Uncharacterized protein</fullName>
    </submittedName>
</protein>
<reference evidence="1 2" key="1">
    <citation type="submission" date="2017-11" db="EMBL/GenBank/DDBJ databases">
        <title>Genome-resolved metagenomics identifies genetic mobility, metabolic interactions, and unexpected diversity in perchlorate-reducing communities.</title>
        <authorList>
            <person name="Barnum T.P."/>
            <person name="Figueroa I.A."/>
            <person name="Carlstrom C.I."/>
            <person name="Lucas L.N."/>
            <person name="Engelbrektson A.L."/>
            <person name="Coates J.D."/>
        </authorList>
    </citation>
    <scope>NUCLEOTIDE SEQUENCE [LARGE SCALE GENOMIC DNA]</scope>
    <source>
        <strain evidence="1">BM301</strain>
    </source>
</reference>
<comment type="caution">
    <text evidence="1">The sequence shown here is derived from an EMBL/GenBank/DDBJ whole genome shotgun (WGS) entry which is preliminary data.</text>
</comment>
<dbReference type="RefSeq" id="WP_273438276.1">
    <property type="nucleotide sequence ID" value="NZ_PKUN01000005.1"/>
</dbReference>
<organism evidence="1 2">
    <name type="scientific">Sedimenticola selenatireducens</name>
    <dbReference type="NCBI Taxonomy" id="191960"/>
    <lineage>
        <taxon>Bacteria</taxon>
        <taxon>Pseudomonadati</taxon>
        <taxon>Pseudomonadota</taxon>
        <taxon>Gammaproteobacteria</taxon>
        <taxon>Chromatiales</taxon>
        <taxon>Sedimenticolaceae</taxon>
        <taxon>Sedimenticola</taxon>
    </lineage>
</organism>
<gene>
    <name evidence="1" type="ORF">C0630_05700</name>
</gene>
<evidence type="ECO:0000313" key="1">
    <source>
        <dbReference type="EMBL" id="PLX62352.1"/>
    </source>
</evidence>
<accession>A0A2N6CYF3</accession>
<dbReference type="Proteomes" id="UP000235015">
    <property type="component" value="Unassembled WGS sequence"/>
</dbReference>
<sequence length="219" mass="25121">MNIEARNSRALVTLKDLEFAYNELSASGMSPVSVRRAFTRFVDLTQKLTSVMRKEYKQLAGESWIASEFQGWCAHTEVFKKIRNADQHQNPIQIQVKERKLYAITEDKDKFIAVECVWELDDQLANKPPDGMFLMPTNPETGGPNKSVRYTPSKVEYEFLLYPETTEIIDLLGSLGTRNILSLSKSCYEILCDYYGYYEVKISNYPDSILNQESKGESP</sequence>
<evidence type="ECO:0000313" key="2">
    <source>
        <dbReference type="Proteomes" id="UP000235015"/>
    </source>
</evidence>
<proteinExistence type="predicted"/>